<sequence length="649" mass="71843">MDRPSSSDQGYQASIAKNDAMEEMSIQDPEVQTGDPARSSIRYLFRSLMARLPARAHQLRTELVLFGISLVYMFLVCWFTIVVLIHGNVETPLGVFWGFSTTNLMVTILSQISAYLIDSIIRSYLALLRRVFLAKPKGLSFASYVGLGEASGWFTVFQISAMNWFLNLYCNFRLSLFVLALAFGAVLKFQAAPSYYFRASNATMPVYAGLLPLNVHVMERVTRADMAMFFEMMSADLLSNSNYAKEFPLAGCTGDCRSIIMPGGLQMARQAKQQLNESVLSGGTFFNSETVRFGLAPGFILRYDKPEANLIFDLSQDCVYGGEQVNNGIQVCIKQWEESILVGWTACPKALLDKNMCNTNTTWRSEPITSTTLLTAYKQFTSTSYNRRNGSIVDIHVPEGSTPELVYTNATDYKTVFNAILVPEPTATINDLSNINSLINAMTWSHRTWAKSFPDDKDTTTSILRNVLAVPFQHTVTATLFGNYTLAERGLNSTSSYNFTLPDEMLTTATGGIASSKLTILAWTGWLFIAGNLAIHALVGAGMLWVLCREERLPSAVGLGDLEVARAAARTAVFAVEPKWPLPLWFIKTPAGLDGLEEGASMPLLQATERDDVGGGEKNTWQLARMLRGLRVKTVKLRDVERDAEAYAV</sequence>
<organism evidence="2 3">
    <name type="scientific">Coniochaeta pulveracea</name>
    <dbReference type="NCBI Taxonomy" id="177199"/>
    <lineage>
        <taxon>Eukaryota</taxon>
        <taxon>Fungi</taxon>
        <taxon>Dikarya</taxon>
        <taxon>Ascomycota</taxon>
        <taxon>Pezizomycotina</taxon>
        <taxon>Sordariomycetes</taxon>
        <taxon>Sordariomycetidae</taxon>
        <taxon>Coniochaetales</taxon>
        <taxon>Coniochaetaceae</taxon>
        <taxon>Coniochaeta</taxon>
    </lineage>
</organism>
<gene>
    <name evidence="2" type="ORF">DL546_009020</name>
</gene>
<dbReference type="STRING" id="177199.A0A420YG86"/>
<feature type="transmembrane region" description="Helical" evidence="1">
    <location>
        <begin position="172"/>
        <end position="189"/>
    </location>
</feature>
<keyword evidence="1" id="KW-1133">Transmembrane helix</keyword>
<dbReference type="Proteomes" id="UP000275385">
    <property type="component" value="Unassembled WGS sequence"/>
</dbReference>
<comment type="caution">
    <text evidence="2">The sequence shown here is derived from an EMBL/GenBank/DDBJ whole genome shotgun (WGS) entry which is preliminary data.</text>
</comment>
<protein>
    <submittedName>
        <fullName evidence="2">Uncharacterized protein</fullName>
    </submittedName>
</protein>
<name>A0A420YG86_9PEZI</name>
<proteinExistence type="predicted"/>
<reference evidence="2 3" key="1">
    <citation type="submission" date="2018-08" db="EMBL/GenBank/DDBJ databases">
        <title>Draft genome of the lignicolous fungus Coniochaeta pulveracea.</title>
        <authorList>
            <person name="Borstlap C.J."/>
            <person name="De Witt R.N."/>
            <person name="Botha A."/>
            <person name="Volschenk H."/>
        </authorList>
    </citation>
    <scope>NUCLEOTIDE SEQUENCE [LARGE SCALE GENOMIC DNA]</scope>
    <source>
        <strain evidence="2 3">CAB683</strain>
    </source>
</reference>
<feature type="transmembrane region" description="Helical" evidence="1">
    <location>
        <begin position="97"/>
        <end position="117"/>
    </location>
</feature>
<feature type="transmembrane region" description="Helical" evidence="1">
    <location>
        <begin position="526"/>
        <end position="547"/>
    </location>
</feature>
<dbReference type="AlphaFoldDB" id="A0A420YG86"/>
<dbReference type="EMBL" id="QVQW01000012">
    <property type="protein sequence ID" value="RKU46873.1"/>
    <property type="molecule type" value="Genomic_DNA"/>
</dbReference>
<keyword evidence="3" id="KW-1185">Reference proteome</keyword>
<keyword evidence="1" id="KW-0472">Membrane</keyword>
<keyword evidence="1" id="KW-0812">Transmembrane</keyword>
<evidence type="ECO:0000313" key="2">
    <source>
        <dbReference type="EMBL" id="RKU46873.1"/>
    </source>
</evidence>
<feature type="transmembrane region" description="Helical" evidence="1">
    <location>
        <begin position="138"/>
        <end position="166"/>
    </location>
</feature>
<feature type="transmembrane region" description="Helical" evidence="1">
    <location>
        <begin position="63"/>
        <end position="85"/>
    </location>
</feature>
<evidence type="ECO:0000256" key="1">
    <source>
        <dbReference type="SAM" id="Phobius"/>
    </source>
</evidence>
<dbReference type="OrthoDB" id="5139479at2759"/>
<evidence type="ECO:0000313" key="3">
    <source>
        <dbReference type="Proteomes" id="UP000275385"/>
    </source>
</evidence>
<accession>A0A420YG86</accession>